<organism evidence="1 2">
    <name type="scientific">Chitinophaga skermanii</name>
    <dbReference type="NCBI Taxonomy" id="331697"/>
    <lineage>
        <taxon>Bacteria</taxon>
        <taxon>Pseudomonadati</taxon>
        <taxon>Bacteroidota</taxon>
        <taxon>Chitinophagia</taxon>
        <taxon>Chitinophagales</taxon>
        <taxon>Chitinophagaceae</taxon>
        <taxon>Chitinophaga</taxon>
    </lineage>
</organism>
<comment type="caution">
    <text evidence="1">The sequence shown here is derived from an EMBL/GenBank/DDBJ whole genome shotgun (WGS) entry which is preliminary data.</text>
</comment>
<proteinExistence type="predicted"/>
<reference evidence="1 2" key="1">
    <citation type="submission" date="2018-06" db="EMBL/GenBank/DDBJ databases">
        <title>Genomic Encyclopedia of Archaeal and Bacterial Type Strains, Phase II (KMG-II): from individual species to whole genera.</title>
        <authorList>
            <person name="Goeker M."/>
        </authorList>
    </citation>
    <scope>NUCLEOTIDE SEQUENCE [LARGE SCALE GENOMIC DNA]</scope>
    <source>
        <strain evidence="1 2">DSM 23857</strain>
    </source>
</reference>
<dbReference type="AlphaFoldDB" id="A0A327Q525"/>
<evidence type="ECO:0000313" key="1">
    <source>
        <dbReference type="EMBL" id="RAI96966.1"/>
    </source>
</evidence>
<dbReference type="RefSeq" id="WP_111600566.1">
    <property type="nucleotide sequence ID" value="NZ_QLLL01000022.1"/>
</dbReference>
<protein>
    <submittedName>
        <fullName evidence="1">Uncharacterized protein</fullName>
    </submittedName>
</protein>
<dbReference type="EMBL" id="QLLL01000022">
    <property type="protein sequence ID" value="RAI96966.1"/>
    <property type="molecule type" value="Genomic_DNA"/>
</dbReference>
<gene>
    <name evidence="1" type="ORF">LX64_05201</name>
</gene>
<sequence>MEPTHSLADLLETARLAFYWTSFDPDGRGERTITEFEQQLNIDLTTIAKEAANSEKSGDILTDVNERYIMNYRKYFTAWLRSESNCASSAVAGPANFPVKRMEKHRGWADAKFQQFQDWRRRALKAITKGVKVVLTPGTELAKAEAKLKAKLQRQAMMKAANKEIRKYKDAKERPSQLVAALQALCVCDEEINELLGENYQNRLGFATWELSYINENIHRLEKRVLYLRDKVANATGATIQEYTTFKVVENRELDRVQFMFPGDPGDDIRVLLRKKGFIYSPKNKANQRKLTPNAIRDAAELARKINAMLSPTV</sequence>
<accession>A0A327Q525</accession>
<keyword evidence="2" id="KW-1185">Reference proteome</keyword>
<dbReference type="Proteomes" id="UP000249547">
    <property type="component" value="Unassembled WGS sequence"/>
</dbReference>
<name>A0A327Q525_9BACT</name>
<evidence type="ECO:0000313" key="2">
    <source>
        <dbReference type="Proteomes" id="UP000249547"/>
    </source>
</evidence>
<dbReference type="OrthoDB" id="9803716at2"/>